<evidence type="ECO:0000256" key="2">
    <source>
        <dbReference type="ARBA" id="ARBA00023315"/>
    </source>
</evidence>
<dbReference type="Gene3D" id="3.40.630.30">
    <property type="match status" value="1"/>
</dbReference>
<evidence type="ECO:0000313" key="5">
    <source>
        <dbReference type="EMBL" id="NOV04025.1"/>
    </source>
</evidence>
<organism evidence="5 6">
    <name type="scientific">Paenibacillus planticolens</name>
    <dbReference type="NCBI Taxonomy" id="2654976"/>
    <lineage>
        <taxon>Bacteria</taxon>
        <taxon>Bacillati</taxon>
        <taxon>Bacillota</taxon>
        <taxon>Bacilli</taxon>
        <taxon>Bacillales</taxon>
        <taxon>Paenibacillaceae</taxon>
        <taxon>Paenibacillus</taxon>
    </lineage>
</organism>
<accession>A0ABX1ZY97</accession>
<dbReference type="InterPro" id="IPR016181">
    <property type="entry name" value="Acyl_CoA_acyltransferase"/>
</dbReference>
<dbReference type="PROSITE" id="PS51186">
    <property type="entry name" value="GNAT"/>
    <property type="match status" value="1"/>
</dbReference>
<keyword evidence="6" id="KW-1185">Reference proteome</keyword>
<dbReference type="InterPro" id="IPR051531">
    <property type="entry name" value="N-acetyltransferase"/>
</dbReference>
<sequence length="182" mass="20497">MLEQMKAPHVKLKIWSDDNLDLLRLINAPEMMEHLGGPETEEQIVNRHKRYLEIDGKGSGRMFSIVLLPGNETVGSVGYWDSMWKGESVYEIGWSVLPSFQGRGIATAAVAEAIADAKVERKHKYIHAFPSINNPASNAVCQKLGFQLMSNCEFEYPPGNFMQCNDWRLEVDAANIVSDERL</sequence>
<dbReference type="EMBL" id="WHNZ01000076">
    <property type="protein sequence ID" value="NOV04025.1"/>
    <property type="molecule type" value="Genomic_DNA"/>
</dbReference>
<dbReference type="PANTHER" id="PTHR43792">
    <property type="entry name" value="GNAT FAMILY, PUTATIVE (AFU_ORTHOLOGUE AFUA_3G00765)-RELATED-RELATED"/>
    <property type="match status" value="1"/>
</dbReference>
<proteinExistence type="inferred from homology"/>
<dbReference type="RefSeq" id="WP_171686832.1">
    <property type="nucleotide sequence ID" value="NZ_WHNZ01000076.1"/>
</dbReference>
<name>A0ABX1ZY97_9BACL</name>
<evidence type="ECO:0000256" key="3">
    <source>
        <dbReference type="ARBA" id="ARBA00038502"/>
    </source>
</evidence>
<gene>
    <name evidence="5" type="ORF">GC097_28975</name>
</gene>
<keyword evidence="1" id="KW-0808">Transferase</keyword>
<keyword evidence="2" id="KW-0012">Acyltransferase</keyword>
<dbReference type="PANTHER" id="PTHR43792:SF8">
    <property type="entry name" value="[RIBOSOMAL PROTEIN US5]-ALANINE N-ACETYLTRANSFERASE"/>
    <property type="match status" value="1"/>
</dbReference>
<evidence type="ECO:0000313" key="6">
    <source>
        <dbReference type="Proteomes" id="UP000618579"/>
    </source>
</evidence>
<reference evidence="5 6" key="1">
    <citation type="submission" date="2019-10" db="EMBL/GenBank/DDBJ databases">
        <title>Description of Paenibacillus pedi sp. nov.</title>
        <authorList>
            <person name="Carlier A."/>
            <person name="Qi S."/>
        </authorList>
    </citation>
    <scope>NUCLEOTIDE SEQUENCE [LARGE SCALE GENOMIC DNA]</scope>
    <source>
        <strain evidence="5 6">LMG 31457</strain>
    </source>
</reference>
<protein>
    <submittedName>
        <fullName evidence="5">GNAT family N-acetyltransferase</fullName>
    </submittedName>
</protein>
<evidence type="ECO:0000259" key="4">
    <source>
        <dbReference type="PROSITE" id="PS51186"/>
    </source>
</evidence>
<comment type="caution">
    <text evidence="5">The sequence shown here is derived from an EMBL/GenBank/DDBJ whole genome shotgun (WGS) entry which is preliminary data.</text>
</comment>
<evidence type="ECO:0000256" key="1">
    <source>
        <dbReference type="ARBA" id="ARBA00022679"/>
    </source>
</evidence>
<feature type="domain" description="N-acetyltransferase" evidence="4">
    <location>
        <begin position="18"/>
        <end position="167"/>
    </location>
</feature>
<dbReference type="Proteomes" id="UP000618579">
    <property type="component" value="Unassembled WGS sequence"/>
</dbReference>
<dbReference type="SUPFAM" id="SSF55729">
    <property type="entry name" value="Acyl-CoA N-acyltransferases (Nat)"/>
    <property type="match status" value="1"/>
</dbReference>
<dbReference type="InterPro" id="IPR000182">
    <property type="entry name" value="GNAT_dom"/>
</dbReference>
<dbReference type="Pfam" id="PF13302">
    <property type="entry name" value="Acetyltransf_3"/>
    <property type="match status" value="1"/>
</dbReference>
<comment type="similarity">
    <text evidence="3">Belongs to the acetyltransferase family. RimJ subfamily.</text>
</comment>